<dbReference type="PROSITE" id="PS51354">
    <property type="entry name" value="GLUTAREDOXIN_2"/>
    <property type="match status" value="1"/>
</dbReference>
<dbReference type="GO" id="GO:0005737">
    <property type="term" value="C:cytoplasm"/>
    <property type="evidence" value="ECO:0007669"/>
    <property type="project" value="TreeGrafter"/>
</dbReference>
<dbReference type="Gene3D" id="3.40.30.10">
    <property type="entry name" value="Glutaredoxin"/>
    <property type="match status" value="1"/>
</dbReference>
<dbReference type="STRING" id="101127.A0A1X2G9L6"/>
<feature type="compositionally biased region" description="Low complexity" evidence="2">
    <location>
        <begin position="55"/>
        <end position="67"/>
    </location>
</feature>
<evidence type="ECO:0000256" key="2">
    <source>
        <dbReference type="SAM" id="MobiDB-lite"/>
    </source>
</evidence>
<dbReference type="Pfam" id="PF04908">
    <property type="entry name" value="SH3BGR"/>
    <property type="match status" value="1"/>
</dbReference>
<dbReference type="Proteomes" id="UP000242146">
    <property type="component" value="Unassembled WGS sequence"/>
</dbReference>
<dbReference type="AlphaFoldDB" id="A0A1X2G9L6"/>
<feature type="region of interest" description="Disordered" evidence="2">
    <location>
        <begin position="124"/>
        <end position="151"/>
    </location>
</feature>
<gene>
    <name evidence="3" type="ORF">DM01DRAFT_1338957</name>
</gene>
<proteinExistence type="inferred from homology"/>
<dbReference type="InterPro" id="IPR036249">
    <property type="entry name" value="Thioredoxin-like_sf"/>
</dbReference>
<dbReference type="SUPFAM" id="SSF52833">
    <property type="entry name" value="Thioredoxin-like"/>
    <property type="match status" value="1"/>
</dbReference>
<dbReference type="InterPro" id="IPR051033">
    <property type="entry name" value="SH3BGR"/>
</dbReference>
<evidence type="ECO:0000256" key="1">
    <source>
        <dbReference type="ARBA" id="ARBA00007764"/>
    </source>
</evidence>
<comment type="caution">
    <text evidence="3">The sequence shown here is derived from an EMBL/GenBank/DDBJ whole genome shotgun (WGS) entry which is preliminary data.</text>
</comment>
<accession>A0A1X2G9L6</accession>
<feature type="compositionally biased region" description="Polar residues" evidence="2">
    <location>
        <begin position="73"/>
        <end position="85"/>
    </location>
</feature>
<sequence length="659" mass="73891">MASKKRGSGNLKTPAKQPPLSPRTSSATMTQHRQSSRASLNSQHSASPLPRRPASPHARSTAASPHAGAARSRTPSMVSVNSSKKSPVAQMRADFDQLKVKNQENESLIVQQKAELDQLRQQLANMSPPSTPGLPPAGMYDQPTPPISQSNTLTDIQHTQALLDKEETLKKREQEILHLQQKLEQAQSVPNIVIDDSTNKLAELEEKEKQLAERELALEVERKNAEKQDEQDRLERERKMAELEQQLAERELALNEERQKVDQEKQDALQLVNDQLDKLKIENEDAVTQLAVREQELDSLRQQIKDTESTQTDEALEKLQQQLDQQKKDHEASIREHETALAEKEALLKEKEAALTQLQESHNSSLLDLKSKQALDTQSLKLQHQQDILELHDQMEQLKAQGNTGDLSKQQQEYLETELEKVLNAFEQTEHDHAAELQDMQQSHQSALSKLEQTHVHELKSFGANQGAISTRYLPVQAVSWPAPQPLSILRKTPGPRITKSTTGSVLPADKSLVQIYVSSVSGNPTVKKNQEELVQLLKSKDIAHELLDVASSDAVLQHMKRCNQQVSPNGRIMDLPQLFVGGEYRGQMADVQEHVEQGQLDKLLVAAVDQPTPESLPEKQTPLPTRSPIVTDEDEALFQELEQELALGNINDLDLEHL</sequence>
<comment type="similarity">
    <text evidence="1">Belongs to the SH3BGR family.</text>
</comment>
<dbReference type="PANTHER" id="PTHR12232">
    <property type="entry name" value="SH3 DOMAIN-BINDING GLUTAMIC ACID-RICH-LIKE PROTEIN"/>
    <property type="match status" value="1"/>
</dbReference>
<evidence type="ECO:0000313" key="3">
    <source>
        <dbReference type="EMBL" id="ORX47733.1"/>
    </source>
</evidence>
<feature type="region of interest" description="Disordered" evidence="2">
    <location>
        <begin position="1"/>
        <end position="96"/>
    </location>
</feature>
<organism evidence="3 4">
    <name type="scientific">Hesseltinella vesiculosa</name>
    <dbReference type="NCBI Taxonomy" id="101127"/>
    <lineage>
        <taxon>Eukaryota</taxon>
        <taxon>Fungi</taxon>
        <taxon>Fungi incertae sedis</taxon>
        <taxon>Mucoromycota</taxon>
        <taxon>Mucoromycotina</taxon>
        <taxon>Mucoromycetes</taxon>
        <taxon>Mucorales</taxon>
        <taxon>Cunninghamellaceae</taxon>
        <taxon>Hesseltinella</taxon>
    </lineage>
</organism>
<name>A0A1X2G9L6_9FUNG</name>
<dbReference type="PANTHER" id="PTHR12232:SF0">
    <property type="entry name" value="THIOREDOXIN DOMAIN-CONTAINING PROTEIN"/>
    <property type="match status" value="1"/>
</dbReference>
<protein>
    <submittedName>
        <fullName evidence="3">Uncharacterized protein</fullName>
    </submittedName>
</protein>
<keyword evidence="4" id="KW-1185">Reference proteome</keyword>
<feature type="compositionally biased region" description="Polar residues" evidence="2">
    <location>
        <begin position="22"/>
        <end position="43"/>
    </location>
</feature>
<evidence type="ECO:0000313" key="4">
    <source>
        <dbReference type="Proteomes" id="UP000242146"/>
    </source>
</evidence>
<reference evidence="3 4" key="1">
    <citation type="submission" date="2016-07" db="EMBL/GenBank/DDBJ databases">
        <title>Pervasive Adenine N6-methylation of Active Genes in Fungi.</title>
        <authorList>
            <consortium name="DOE Joint Genome Institute"/>
            <person name="Mondo S.J."/>
            <person name="Dannebaum R.O."/>
            <person name="Kuo R.C."/>
            <person name="Labutti K."/>
            <person name="Haridas S."/>
            <person name="Kuo A."/>
            <person name="Salamov A."/>
            <person name="Ahrendt S.R."/>
            <person name="Lipzen A."/>
            <person name="Sullivan W."/>
            <person name="Andreopoulos W.B."/>
            <person name="Clum A."/>
            <person name="Lindquist E."/>
            <person name="Daum C."/>
            <person name="Ramamoorthy G.K."/>
            <person name="Gryganskyi A."/>
            <person name="Culley D."/>
            <person name="Magnuson J.K."/>
            <person name="James T.Y."/>
            <person name="O'Malley M.A."/>
            <person name="Stajich J.E."/>
            <person name="Spatafora J.W."/>
            <person name="Visel A."/>
            <person name="Grigoriev I.V."/>
        </authorList>
    </citation>
    <scope>NUCLEOTIDE SEQUENCE [LARGE SCALE GENOMIC DNA]</scope>
    <source>
        <strain evidence="3 4">NRRL 3301</strain>
    </source>
</reference>
<dbReference type="InterPro" id="IPR006993">
    <property type="entry name" value="Glut_rich_SH3-bd"/>
</dbReference>
<dbReference type="EMBL" id="MCGT01000032">
    <property type="protein sequence ID" value="ORX47733.1"/>
    <property type="molecule type" value="Genomic_DNA"/>
</dbReference>
<dbReference type="OrthoDB" id="9932926at2759"/>
<feature type="region of interest" description="Disordered" evidence="2">
    <location>
        <begin position="220"/>
        <end position="240"/>
    </location>
</feature>